<reference evidence="2 3" key="1">
    <citation type="journal article" date="2016" name="Nat. Commun.">
        <title>Thousands of microbial genomes shed light on interconnected biogeochemical processes in an aquifer system.</title>
        <authorList>
            <person name="Anantharaman K."/>
            <person name="Brown C.T."/>
            <person name="Hug L.A."/>
            <person name="Sharon I."/>
            <person name="Castelle C.J."/>
            <person name="Probst A.J."/>
            <person name="Thomas B.C."/>
            <person name="Singh A."/>
            <person name="Wilkins M.J."/>
            <person name="Karaoz U."/>
            <person name="Brodie E.L."/>
            <person name="Williams K.H."/>
            <person name="Hubbard S.S."/>
            <person name="Banfield J.F."/>
        </authorList>
    </citation>
    <scope>NUCLEOTIDE SEQUENCE [LARGE SCALE GENOMIC DNA]</scope>
</reference>
<gene>
    <name evidence="2" type="ORF">A3H51_00120</name>
</gene>
<accession>A0A1G2HGN1</accession>
<dbReference type="EMBL" id="MHOJ01000039">
    <property type="protein sequence ID" value="OGZ61647.1"/>
    <property type="molecule type" value="Genomic_DNA"/>
</dbReference>
<evidence type="ECO:0000313" key="2">
    <source>
        <dbReference type="EMBL" id="OGZ61647.1"/>
    </source>
</evidence>
<feature type="transmembrane region" description="Helical" evidence="1">
    <location>
        <begin position="108"/>
        <end position="128"/>
    </location>
</feature>
<sequence length="209" mass="25220">MAISDTNEVKTGFLTIRGFDMVEKKFSMSVDELLRIINKFLKFYYPIEIDKEFVVEFCEKSQSPYKHMSRLLEVLIRFVKLFFWLTTIGTFLMYFLILGLGRNSLTNLFLLIFFTLLMSVFFIMTAVFDEKTEGQFSYFYQLPRISIYLRYIKKKNTLARIIAHELDHFVWFLEDKAFDYSKRYKKQPHEARAFEREKEFIKILQKSLI</sequence>
<comment type="caution">
    <text evidence="2">The sequence shown here is derived from an EMBL/GenBank/DDBJ whole genome shotgun (WGS) entry which is preliminary data.</text>
</comment>
<protein>
    <submittedName>
        <fullName evidence="2">Uncharacterized protein</fullName>
    </submittedName>
</protein>
<dbReference type="AlphaFoldDB" id="A0A1G2HGN1"/>
<name>A0A1G2HGN1_9BACT</name>
<keyword evidence="1" id="KW-1133">Transmembrane helix</keyword>
<keyword evidence="1" id="KW-0472">Membrane</keyword>
<dbReference type="Proteomes" id="UP000178509">
    <property type="component" value="Unassembled WGS sequence"/>
</dbReference>
<evidence type="ECO:0000313" key="3">
    <source>
        <dbReference type="Proteomes" id="UP000178509"/>
    </source>
</evidence>
<organism evidence="2 3">
    <name type="scientific">Candidatus Spechtbacteria bacterium RIFCSPLOWO2_02_FULL_38_8</name>
    <dbReference type="NCBI Taxonomy" id="1802164"/>
    <lineage>
        <taxon>Bacteria</taxon>
        <taxon>Candidatus Spechtiibacteriota</taxon>
    </lineage>
</organism>
<keyword evidence="1" id="KW-0812">Transmembrane</keyword>
<feature type="transmembrane region" description="Helical" evidence="1">
    <location>
        <begin position="74"/>
        <end position="96"/>
    </location>
</feature>
<evidence type="ECO:0000256" key="1">
    <source>
        <dbReference type="SAM" id="Phobius"/>
    </source>
</evidence>
<proteinExistence type="predicted"/>